<evidence type="ECO:0000256" key="1">
    <source>
        <dbReference type="SAM" id="SignalP"/>
    </source>
</evidence>
<dbReference type="InterPro" id="IPR018550">
    <property type="entry name" value="Lipid-A_deacylase-rel"/>
</dbReference>
<gene>
    <name evidence="2" type="ORF">DES53_109116</name>
</gene>
<evidence type="ECO:0000313" key="3">
    <source>
        <dbReference type="Proteomes" id="UP000253426"/>
    </source>
</evidence>
<keyword evidence="1" id="KW-0732">Signal</keyword>
<comment type="caution">
    <text evidence="2">The sequence shown here is derived from an EMBL/GenBank/DDBJ whole genome shotgun (WGS) entry which is preliminary data.</text>
</comment>
<keyword evidence="3" id="KW-1185">Reference proteome</keyword>
<evidence type="ECO:0000313" key="2">
    <source>
        <dbReference type="EMBL" id="RBP39689.1"/>
    </source>
</evidence>
<sequence length="211" mass="23260">MLKLKPLVLTPLLSLCLAVSAAVAGPVDKSLPTVTPVPYDPLLHHEIDFETGALWRVGHNGTPLDYTILPQIITWKSPEAFGWNVGSGRLGFRHRISLLLEPIVEGPEDYYFGIAGSGTLEWWNAPRDFSLFFAAGGGVGWMDSKGYEVEGAQGQDLNFNWFLYSGARFMVAERCSVALGLYYQHVSNLDQDDVNPGIDALGPMLSFGWHF</sequence>
<feature type="chain" id="PRO_5016619611" evidence="1">
    <location>
        <begin position="22"/>
        <end position="211"/>
    </location>
</feature>
<feature type="signal peptide" evidence="1">
    <location>
        <begin position="1"/>
        <end position="21"/>
    </location>
</feature>
<organism evidence="2 3">
    <name type="scientific">Roseimicrobium gellanilyticum</name>
    <dbReference type="NCBI Taxonomy" id="748857"/>
    <lineage>
        <taxon>Bacteria</taxon>
        <taxon>Pseudomonadati</taxon>
        <taxon>Verrucomicrobiota</taxon>
        <taxon>Verrucomicrobiia</taxon>
        <taxon>Verrucomicrobiales</taxon>
        <taxon>Verrucomicrobiaceae</taxon>
        <taxon>Roseimicrobium</taxon>
    </lineage>
</organism>
<dbReference type="EMBL" id="QNRR01000009">
    <property type="protein sequence ID" value="RBP39689.1"/>
    <property type="molecule type" value="Genomic_DNA"/>
</dbReference>
<dbReference type="Proteomes" id="UP000253426">
    <property type="component" value="Unassembled WGS sequence"/>
</dbReference>
<proteinExistence type="predicted"/>
<reference evidence="2 3" key="1">
    <citation type="submission" date="2018-06" db="EMBL/GenBank/DDBJ databases">
        <title>Genomic Encyclopedia of Type Strains, Phase IV (KMG-IV): sequencing the most valuable type-strain genomes for metagenomic binning, comparative biology and taxonomic classification.</title>
        <authorList>
            <person name="Goeker M."/>
        </authorList>
    </citation>
    <scope>NUCLEOTIDE SEQUENCE [LARGE SCALE GENOMIC DNA]</scope>
    <source>
        <strain evidence="2 3">DSM 25532</strain>
    </source>
</reference>
<dbReference type="SUPFAM" id="SSF56925">
    <property type="entry name" value="OMPA-like"/>
    <property type="match status" value="1"/>
</dbReference>
<dbReference type="AlphaFoldDB" id="A0A366HCX7"/>
<accession>A0A366HCX7</accession>
<name>A0A366HCX7_9BACT</name>
<protein>
    <submittedName>
        <fullName evidence="2">Lipid A 3-O-deacylase PagL</fullName>
    </submittedName>
</protein>
<dbReference type="Pfam" id="PF09411">
    <property type="entry name" value="PagL"/>
    <property type="match status" value="1"/>
</dbReference>
<dbReference type="OrthoDB" id="191770at2"/>
<dbReference type="Gene3D" id="2.40.160.20">
    <property type="match status" value="1"/>
</dbReference>
<dbReference type="InterPro" id="IPR011250">
    <property type="entry name" value="OMP/PagP_B-barrel"/>
</dbReference>